<comment type="subcellular location">
    <subcellularLocation>
        <location evidence="1">Cell envelope</location>
    </subcellularLocation>
</comment>
<dbReference type="Gene3D" id="3.90.76.10">
    <property type="entry name" value="Dipeptide-binding Protein, Domain 1"/>
    <property type="match status" value="1"/>
</dbReference>
<dbReference type="Proteomes" id="UP000184315">
    <property type="component" value="Unassembled WGS sequence"/>
</dbReference>
<evidence type="ECO:0000259" key="5">
    <source>
        <dbReference type="Pfam" id="PF00496"/>
    </source>
</evidence>
<comment type="similarity">
    <text evidence="2">Belongs to the bacterial solute-binding protein 5 family.</text>
</comment>
<evidence type="ECO:0000256" key="1">
    <source>
        <dbReference type="ARBA" id="ARBA00004196"/>
    </source>
</evidence>
<keyword evidence="3" id="KW-0813">Transport</keyword>
<dbReference type="PIRSF" id="PIRSF002741">
    <property type="entry name" value="MppA"/>
    <property type="match status" value="1"/>
</dbReference>
<feature type="domain" description="Solute-binding protein family 5" evidence="5">
    <location>
        <begin position="101"/>
        <end position="465"/>
    </location>
</feature>
<dbReference type="RefSeq" id="WP_072718127.1">
    <property type="nucleotide sequence ID" value="NZ_LN889782.1"/>
</dbReference>
<sequence>MVKSKIPQWNRFQNIHPSSRKFLLQWVSLFCFCCLIIISCTPHQTSHQSASTSANNGRITIGTTLKARTLDPADAYELMSGNILYNLGDRLYDYELGTNQLVPKLATALPTVSSDGLTYTIPLREGVTFHDGTAFNAAAMEFSIKRFIQNAGSPSSLLSDAIDTVQATGDYELTIKLKQPFSAFPSLLAFSGITAVSPQFYEIGEGKFKPNEFVGTGPYKLKSSEIDVIRLDAFENYWGEKPANSGIDIQRFSSASNLFNAFRSGAVDIAYLSLNADQISSLKQEAEKGNWQMIAANGNNISYLMMNVKSEPLNRKEVRQAIAALINRSVLNERVLQNQGELLYSLIPTTFTDYQPSFNLQYGDGNIEKAKQLLTQAGYTPENPAIVELWYASNSSNKGFLGLTLKALADRDLGGLLDLQLNSVESTTAFKYLEEGIYPTFVLDWYADFLDADNYIQPFLDCSKGSAETGCEKGASQYQGSFYYSDRMNQLIAQERQEQNPQTRKAIFDEIQKLLAEDVPYVPLWQDKTFIFAKNGLENIRLQLTQQVPFWTIKNSNS</sequence>
<dbReference type="AlphaFoldDB" id="A0A1J1LF96"/>
<protein>
    <submittedName>
        <fullName evidence="6">Extracellular solute-binding protein, family 5</fullName>
    </submittedName>
</protein>
<keyword evidence="4" id="KW-0732">Signal</keyword>
<reference evidence="6" key="1">
    <citation type="submission" date="2015-10" db="EMBL/GenBank/DDBJ databases">
        <authorList>
            <person name="Gilbert D.G."/>
        </authorList>
    </citation>
    <scope>NUCLEOTIDE SEQUENCE [LARGE SCALE GENOMIC DNA]</scope>
    <source>
        <strain evidence="6">BBR_PRJEB10993</strain>
    </source>
</reference>
<dbReference type="GO" id="GO:0043190">
    <property type="term" value="C:ATP-binding cassette (ABC) transporter complex"/>
    <property type="evidence" value="ECO:0007669"/>
    <property type="project" value="InterPro"/>
</dbReference>
<dbReference type="Pfam" id="PF00496">
    <property type="entry name" value="SBP_bac_5"/>
    <property type="match status" value="1"/>
</dbReference>
<evidence type="ECO:0000313" key="7">
    <source>
        <dbReference type="Proteomes" id="UP000184315"/>
    </source>
</evidence>
<evidence type="ECO:0000313" key="6">
    <source>
        <dbReference type="EMBL" id="CUR31237.1"/>
    </source>
</evidence>
<dbReference type="Gene3D" id="3.10.105.10">
    <property type="entry name" value="Dipeptide-binding Protein, Domain 3"/>
    <property type="match status" value="1"/>
</dbReference>
<dbReference type="InterPro" id="IPR039424">
    <property type="entry name" value="SBP_5"/>
</dbReference>
<evidence type="ECO:0000256" key="3">
    <source>
        <dbReference type="ARBA" id="ARBA00022448"/>
    </source>
</evidence>
<keyword evidence="7" id="KW-1185">Reference proteome</keyword>
<proteinExistence type="inferred from homology"/>
<dbReference type="SUPFAM" id="SSF53850">
    <property type="entry name" value="Periplasmic binding protein-like II"/>
    <property type="match status" value="1"/>
</dbReference>
<dbReference type="InterPro" id="IPR000914">
    <property type="entry name" value="SBP_5_dom"/>
</dbReference>
<dbReference type="STRING" id="671072.PL9214290828"/>
<dbReference type="PANTHER" id="PTHR30290:SF10">
    <property type="entry name" value="PERIPLASMIC OLIGOPEPTIDE-BINDING PROTEIN-RELATED"/>
    <property type="match status" value="1"/>
</dbReference>
<gene>
    <name evidence="6" type="ORF">PL9214290828</name>
</gene>
<evidence type="ECO:0000256" key="2">
    <source>
        <dbReference type="ARBA" id="ARBA00005695"/>
    </source>
</evidence>
<dbReference type="OrthoDB" id="9796817at2"/>
<dbReference type="GO" id="GO:0030313">
    <property type="term" value="C:cell envelope"/>
    <property type="evidence" value="ECO:0007669"/>
    <property type="project" value="UniProtKB-SubCell"/>
</dbReference>
<name>A0A1J1LF96_9CYAN</name>
<dbReference type="GO" id="GO:0015833">
    <property type="term" value="P:peptide transport"/>
    <property type="evidence" value="ECO:0007669"/>
    <property type="project" value="TreeGrafter"/>
</dbReference>
<dbReference type="GO" id="GO:1904680">
    <property type="term" value="F:peptide transmembrane transporter activity"/>
    <property type="evidence" value="ECO:0007669"/>
    <property type="project" value="TreeGrafter"/>
</dbReference>
<organism evidence="6 7">
    <name type="scientific">Planktothrix tepida PCC 9214</name>
    <dbReference type="NCBI Taxonomy" id="671072"/>
    <lineage>
        <taxon>Bacteria</taxon>
        <taxon>Bacillati</taxon>
        <taxon>Cyanobacteriota</taxon>
        <taxon>Cyanophyceae</taxon>
        <taxon>Oscillatoriophycideae</taxon>
        <taxon>Oscillatoriales</taxon>
        <taxon>Microcoleaceae</taxon>
        <taxon>Planktothrix</taxon>
    </lineage>
</organism>
<dbReference type="InterPro" id="IPR030678">
    <property type="entry name" value="Peptide/Ni-bd"/>
</dbReference>
<dbReference type="GO" id="GO:0042597">
    <property type="term" value="C:periplasmic space"/>
    <property type="evidence" value="ECO:0007669"/>
    <property type="project" value="UniProtKB-ARBA"/>
</dbReference>
<evidence type="ECO:0000256" key="4">
    <source>
        <dbReference type="ARBA" id="ARBA00022729"/>
    </source>
</evidence>
<dbReference type="CDD" id="cd08519">
    <property type="entry name" value="PBP2_NikA_DppA_OppA_like_20"/>
    <property type="match status" value="1"/>
</dbReference>
<dbReference type="EMBL" id="CZDF01000132">
    <property type="protein sequence ID" value="CUR31237.1"/>
    <property type="molecule type" value="Genomic_DNA"/>
</dbReference>
<dbReference type="PANTHER" id="PTHR30290">
    <property type="entry name" value="PERIPLASMIC BINDING COMPONENT OF ABC TRANSPORTER"/>
    <property type="match status" value="1"/>
</dbReference>
<accession>A0A1J1LF96</accession>
<dbReference type="Gene3D" id="3.40.190.10">
    <property type="entry name" value="Periplasmic binding protein-like II"/>
    <property type="match status" value="1"/>
</dbReference>